<organism evidence="3 4">
    <name type="scientific">Cryptosporidium ubiquitum</name>
    <dbReference type="NCBI Taxonomy" id="857276"/>
    <lineage>
        <taxon>Eukaryota</taxon>
        <taxon>Sar</taxon>
        <taxon>Alveolata</taxon>
        <taxon>Apicomplexa</taxon>
        <taxon>Conoidasida</taxon>
        <taxon>Coccidia</taxon>
        <taxon>Eucoccidiorida</taxon>
        <taxon>Eimeriorina</taxon>
        <taxon>Cryptosporidiidae</taxon>
        <taxon>Cryptosporidium</taxon>
    </lineage>
</organism>
<feature type="coiled-coil region" evidence="1">
    <location>
        <begin position="80"/>
        <end position="127"/>
    </location>
</feature>
<accession>A0A1J4ME27</accession>
<dbReference type="EMBL" id="LRBP01000025">
    <property type="protein sequence ID" value="OII72247.1"/>
    <property type="molecule type" value="Genomic_DNA"/>
</dbReference>
<evidence type="ECO:0000313" key="4">
    <source>
        <dbReference type="Proteomes" id="UP000186176"/>
    </source>
</evidence>
<evidence type="ECO:0000256" key="2">
    <source>
        <dbReference type="SAM" id="MobiDB-lite"/>
    </source>
</evidence>
<dbReference type="VEuPathDB" id="CryptoDB:cubi_01580"/>
<gene>
    <name evidence="3" type="ORF">cubi_01580</name>
</gene>
<feature type="region of interest" description="Disordered" evidence="2">
    <location>
        <begin position="859"/>
        <end position="882"/>
    </location>
</feature>
<keyword evidence="4" id="KW-1185">Reference proteome</keyword>
<reference evidence="3 4" key="1">
    <citation type="submission" date="2016-10" db="EMBL/GenBank/DDBJ databases">
        <title>Reductive evolution of mitochondrial metabolism and differential evolution of invasion-related proteins in Cryptosporidium.</title>
        <authorList>
            <person name="Liu S."/>
            <person name="Roellig D.M."/>
            <person name="Guo Y."/>
            <person name="Li N."/>
            <person name="Frace M.A."/>
            <person name="Tang K."/>
            <person name="Zhang L."/>
            <person name="Feng Y."/>
            <person name="Xiao L."/>
        </authorList>
    </citation>
    <scope>NUCLEOTIDE SEQUENCE [LARGE SCALE GENOMIC DNA]</scope>
    <source>
        <strain evidence="3">39726</strain>
    </source>
</reference>
<name>A0A1J4ME27_9CRYT</name>
<comment type="caution">
    <text evidence="3">The sequence shown here is derived from an EMBL/GenBank/DDBJ whole genome shotgun (WGS) entry which is preliminary data.</text>
</comment>
<evidence type="ECO:0000313" key="3">
    <source>
        <dbReference type="EMBL" id="OII72247.1"/>
    </source>
</evidence>
<sequence length="922" mass="106271">MIGEQLKTTEKDIIEYDTPNIKKQEYLRIEEIKDMRIFVESDSNKNLTDKYIQLEDKINGQIYELFNNNVFIALLEKYDVNDEKETLKILNNELINNEIQKENYKKLLEIKKNYNELTQLFNELNRNEVNKNILFERIKQNDKKLLDSSLLNNHLISSDNDAGIFKSNDYLKLLLLDLRILKKGVNLNNDMLLEREMITDMLNRNRVHFFSIRMNDLLKRHIEDVDILNKKDEDSFYLESVLRKKVNLIHLENIQLKEQINRDMLLISKKDQEISKLSFTLFSLQDQLDNSINNLRMKLKSKYGNFIHLHKDNTFDRIDSGESFHQNSTVNNQSHISPSTLRKLSEDSQVLFINKEIDNQQNNSNMHAHIRRHDYNINNSILKSGAKLLRINNDQTEVPKNSVISDIEKKFCELRSSIPSKLNILSQCKHVRSAISTPRDSVEQINSSNLINTPVNKEHELIENSEIRTHHESGFNEQADDKDLDITQKHSKNYKDEEDHRKPQEVIETVNNIIDDTEKIMCNDGINISDDCHKNESINNKNESETGKIKKTNIRQNLSLQNYKITDKKTNKIVAGQKNVQENERLNGKILPKSSNTDLKISRTNSKEHVKALNDELSSFSKPTAASLSKKRTKSKEGVLDDYNNSISNNMFRTNSKTNLVSVSHLKGGIFDDSYVHNESIISANILSKRNLRKANSDLDNIVPKTKTNLVYNSTFNISNKDSTVDKYLNNEKYGRSNTIELNDRSNYPTEIPIVKAYKATIQSIKSINDFQINDQKSKSPNINNNGDINNDKGGSYLIYSPEIKPLDLQPINYKETNHLNSSDTNLFKSNSTPLLNNTSNNSNIQYYPFNLLNSKSSSSHFSHLNSTQNTTNTTFSNSNNNLGGSANTNNLQYIAPIPTPITIDAAQQKILFPNNFHTLYK</sequence>
<proteinExistence type="predicted"/>
<keyword evidence="1" id="KW-0175">Coiled coil</keyword>
<dbReference type="OrthoDB" id="341516at2759"/>
<protein>
    <submittedName>
        <fullName evidence="3">Uncharacterized protein</fullName>
    </submittedName>
</protein>
<evidence type="ECO:0000256" key="1">
    <source>
        <dbReference type="SAM" id="Coils"/>
    </source>
</evidence>
<dbReference type="Proteomes" id="UP000186176">
    <property type="component" value="Unassembled WGS sequence"/>
</dbReference>
<dbReference type="RefSeq" id="XP_028873819.1">
    <property type="nucleotide sequence ID" value="XM_029018592.1"/>
</dbReference>
<dbReference type="AlphaFoldDB" id="A0A1J4ME27"/>
<dbReference type="GeneID" id="39978371"/>